<proteinExistence type="predicted"/>
<dbReference type="EMBL" id="CADCTW010000025">
    <property type="protein sequence ID" value="CAA9300617.1"/>
    <property type="molecule type" value="Genomic_DNA"/>
</dbReference>
<accession>A0A6J4KAM0</accession>
<protein>
    <recommendedName>
        <fullName evidence="2">Dessication-associated protein</fullName>
    </recommendedName>
</protein>
<gene>
    <name evidence="1" type="ORF">AVDCRST_MAG68-371</name>
</gene>
<evidence type="ECO:0008006" key="2">
    <source>
        <dbReference type="Google" id="ProtNLM"/>
    </source>
</evidence>
<dbReference type="InterPro" id="IPR009078">
    <property type="entry name" value="Ferritin-like_SF"/>
</dbReference>
<reference evidence="1" key="1">
    <citation type="submission" date="2020-02" db="EMBL/GenBank/DDBJ databases">
        <authorList>
            <person name="Meier V. D."/>
        </authorList>
    </citation>
    <scope>NUCLEOTIDE SEQUENCE</scope>
    <source>
        <strain evidence="1">AVDCRST_MAG68</strain>
    </source>
</reference>
<sequence>MANEQQPILDGIDPEIMERVVSRRDAIRKGAFTTSKMTAALALGSVPVALAALAKETFAQTPADILDALRFAFILENLENEFYKAVLGTSTLAAQNSAFAPVRALIPDAVKQSIQQIQKHEQQHVDFLKAVIPMFGGTPITMTAADFDFTGGNGNNNGPFLGATTNLDFLLLATQAFEDTGVRAYKGQAGRFLVSGNNAADVALESALRIHSVEARHASKIRRIRRQRNPNDTVLRFSGYVRGGGAAAAGTAGIANPPAEVVAALNLIYGGGNGPISFPESNTRHVFFNGTTEVSVDAATLPRLEVIGDANARTAAATQAFDEALTKEEVTNIVRNFIKDDAARGLP</sequence>
<dbReference type="SUPFAM" id="SSF47240">
    <property type="entry name" value="Ferritin-like"/>
    <property type="match status" value="1"/>
</dbReference>
<organism evidence="1">
    <name type="scientific">uncultured Gemmatimonadota bacterium</name>
    <dbReference type="NCBI Taxonomy" id="203437"/>
    <lineage>
        <taxon>Bacteria</taxon>
        <taxon>Pseudomonadati</taxon>
        <taxon>Gemmatimonadota</taxon>
        <taxon>environmental samples</taxon>
    </lineage>
</organism>
<evidence type="ECO:0000313" key="1">
    <source>
        <dbReference type="EMBL" id="CAA9300617.1"/>
    </source>
</evidence>
<dbReference type="AlphaFoldDB" id="A0A6J4KAM0"/>
<name>A0A6J4KAM0_9BACT</name>
<dbReference type="Pfam" id="PF13668">
    <property type="entry name" value="Ferritin_2"/>
    <property type="match status" value="1"/>
</dbReference>